<accession>A0A439DU47</accession>
<dbReference type="NCBIfam" id="NF005883">
    <property type="entry name" value="PRK07845.1"/>
    <property type="match status" value="1"/>
</dbReference>
<dbReference type="Pfam" id="PF02852">
    <property type="entry name" value="Pyr_redox_dim"/>
    <property type="match status" value="1"/>
</dbReference>
<dbReference type="EMBL" id="ATDN01000015">
    <property type="protein sequence ID" value="RWA20055.1"/>
    <property type="molecule type" value="Genomic_DNA"/>
</dbReference>
<dbReference type="GO" id="GO:0050660">
    <property type="term" value="F:flavin adenine dinucleotide binding"/>
    <property type="evidence" value="ECO:0007669"/>
    <property type="project" value="TreeGrafter"/>
</dbReference>
<proteinExistence type="inferred from homology"/>
<keyword evidence="2" id="KW-0285">Flavoprotein</keyword>
<reference evidence="8 9" key="1">
    <citation type="submission" date="2013-06" db="EMBL/GenBank/DDBJ databases">
        <title>The draft sequence of the Mycobacterium elephantis genome.</title>
        <authorList>
            <person name="Pettersson F.B."/>
            <person name="Das S."/>
            <person name="Dasgupta S."/>
            <person name="Bhattacharya A."/>
            <person name="Kirsebom L.A."/>
        </authorList>
    </citation>
    <scope>NUCLEOTIDE SEQUENCE [LARGE SCALE GENOMIC DNA]</scope>
    <source>
        <strain evidence="8 9">DSM 44368</strain>
    </source>
</reference>
<dbReference type="AlphaFoldDB" id="A0A439DU47"/>
<dbReference type="RefSeq" id="WP_128108776.1">
    <property type="nucleotide sequence ID" value="NZ_ATDN01000015.1"/>
</dbReference>
<comment type="cofactor">
    <cofactor evidence="4">
        <name>FAD</name>
        <dbReference type="ChEBI" id="CHEBI:57692"/>
    </cofactor>
    <text evidence="4">Binds 1 FAD per subunit.</text>
</comment>
<evidence type="ECO:0000256" key="1">
    <source>
        <dbReference type="ARBA" id="ARBA00007532"/>
    </source>
</evidence>
<dbReference type="PANTHER" id="PTHR43014:SF1">
    <property type="entry name" value="NAD(P)H DEHYDROGENASE (QUINONE)"/>
    <property type="match status" value="1"/>
</dbReference>
<dbReference type="InterPro" id="IPR016156">
    <property type="entry name" value="FAD/NAD-linked_Rdtase_dimer_sf"/>
</dbReference>
<evidence type="ECO:0000256" key="5">
    <source>
        <dbReference type="PIRSR" id="PIRSR000350-4"/>
    </source>
</evidence>
<sequence>MPTRIVIIGGGPAGYEAALVAAPRAEVTVVDRDGIGGACVLWDCVPSKTFIASTGVRTELRRAPDLGYDLEFDDAKISLPQINKRVKALAAAQSADIEARLRKQGVQVIAGRGELVDDRPGMAAHTVKITAHDGTESRLTADVVLIATGGSPRVLPGAQPDGERILNWRQLYDLDKLPEHLVVVGSGVTGAEFVNAYTELGVKVTVVASRDQILPHEDSDAAGVLEEVFASRGVTLVKNARAESVTRTGTGVKVSMTDGRTVEGSHALMTVGSVPNTSGLGLEHVGIELDPGDYLKVDRVSRTTVPGIYAAGDCTGLMLLASVAAMQGRIAMYHALGEALEPIRLRTVAAAVFTRPEIAAVGVPQSLIDNGSVPARMIMLPLHTNARAKMSSLRRGFVKIFCRPATGVVIGGVVLAPIASELILPIALAVQNGNNVKDLAHTFSVYPSLSGSITEAGRQLMRHDDLD</sequence>
<evidence type="ECO:0000256" key="2">
    <source>
        <dbReference type="ARBA" id="ARBA00022630"/>
    </source>
</evidence>
<feature type="binding site" evidence="4">
    <location>
        <position position="313"/>
    </location>
    <ligand>
        <name>FAD</name>
        <dbReference type="ChEBI" id="CHEBI:57692"/>
    </ligand>
</feature>
<dbReference type="InterPro" id="IPR001100">
    <property type="entry name" value="Pyr_nuc-diS_OxRdtase"/>
</dbReference>
<comment type="similarity">
    <text evidence="1">Belongs to the class-I pyridine nucleotide-disulfide oxidoreductase family.</text>
</comment>
<dbReference type="Pfam" id="PF07992">
    <property type="entry name" value="Pyr_redox_2"/>
    <property type="match status" value="1"/>
</dbReference>
<feature type="domain" description="Pyridine nucleotide-disulphide oxidoreductase dimerisation" evidence="6">
    <location>
        <begin position="348"/>
        <end position="456"/>
    </location>
</feature>
<protein>
    <submittedName>
        <fullName evidence="8">Pyridine nucleotide-disulfide oxidoreductase</fullName>
    </submittedName>
</protein>
<dbReference type="PRINTS" id="PR00411">
    <property type="entry name" value="PNDRDTASEI"/>
</dbReference>
<keyword evidence="4" id="KW-0547">Nucleotide-binding</keyword>
<evidence type="ECO:0000259" key="7">
    <source>
        <dbReference type="Pfam" id="PF07992"/>
    </source>
</evidence>
<dbReference type="GO" id="GO:0003955">
    <property type="term" value="F:NAD(P)H dehydrogenase (quinone) activity"/>
    <property type="evidence" value="ECO:0007669"/>
    <property type="project" value="TreeGrafter"/>
</dbReference>
<dbReference type="InterPro" id="IPR036188">
    <property type="entry name" value="FAD/NAD-bd_sf"/>
</dbReference>
<organism evidence="8 9">
    <name type="scientific">Mycolicibacterium elephantis DSM 44368</name>
    <dbReference type="NCBI Taxonomy" id="1335622"/>
    <lineage>
        <taxon>Bacteria</taxon>
        <taxon>Bacillati</taxon>
        <taxon>Actinomycetota</taxon>
        <taxon>Actinomycetes</taxon>
        <taxon>Mycobacteriales</taxon>
        <taxon>Mycobacteriaceae</taxon>
        <taxon>Mycolicibacterium</taxon>
    </lineage>
</organism>
<dbReference type="Gene3D" id="3.50.50.60">
    <property type="entry name" value="FAD/NAD(P)-binding domain"/>
    <property type="match status" value="2"/>
</dbReference>
<feature type="disulfide bond" description="Redox-active" evidence="5">
    <location>
        <begin position="39"/>
        <end position="44"/>
    </location>
</feature>
<feature type="binding site" evidence="4">
    <location>
        <position position="113"/>
    </location>
    <ligand>
        <name>FAD</name>
        <dbReference type="ChEBI" id="CHEBI:57692"/>
    </ligand>
</feature>
<evidence type="ECO:0000313" key="8">
    <source>
        <dbReference type="EMBL" id="RWA20055.1"/>
    </source>
</evidence>
<keyword evidence="9" id="KW-1185">Reference proteome</keyword>
<dbReference type="PIRSF" id="PIRSF000350">
    <property type="entry name" value="Mercury_reductase_MerA"/>
    <property type="match status" value="1"/>
</dbReference>
<keyword evidence="4" id="KW-0520">NAD</keyword>
<evidence type="ECO:0000259" key="6">
    <source>
        <dbReference type="Pfam" id="PF02852"/>
    </source>
</evidence>
<evidence type="ECO:0000256" key="4">
    <source>
        <dbReference type="PIRSR" id="PIRSR000350-3"/>
    </source>
</evidence>
<evidence type="ECO:0000256" key="3">
    <source>
        <dbReference type="ARBA" id="ARBA00022827"/>
    </source>
</evidence>
<feature type="domain" description="FAD/NAD(P)-binding" evidence="7">
    <location>
        <begin position="4"/>
        <end position="328"/>
    </location>
</feature>
<dbReference type="Proteomes" id="UP000287177">
    <property type="component" value="Unassembled WGS sequence"/>
</dbReference>
<dbReference type="InterPro" id="IPR023753">
    <property type="entry name" value="FAD/NAD-binding_dom"/>
</dbReference>
<dbReference type="SUPFAM" id="SSF51905">
    <property type="entry name" value="FAD/NAD(P)-binding domain"/>
    <property type="match status" value="1"/>
</dbReference>
<feature type="binding site" evidence="4">
    <location>
        <position position="48"/>
    </location>
    <ligand>
        <name>FAD</name>
        <dbReference type="ChEBI" id="CHEBI:57692"/>
    </ligand>
</feature>
<name>A0A439DU47_9MYCO</name>
<dbReference type="Gene3D" id="3.30.390.30">
    <property type="match status" value="1"/>
</dbReference>
<dbReference type="SUPFAM" id="SSF55424">
    <property type="entry name" value="FAD/NAD-linked reductases, dimerisation (C-terminal) domain"/>
    <property type="match status" value="1"/>
</dbReference>
<evidence type="ECO:0000313" key="9">
    <source>
        <dbReference type="Proteomes" id="UP000287177"/>
    </source>
</evidence>
<feature type="binding site" evidence="4">
    <location>
        <begin position="185"/>
        <end position="192"/>
    </location>
    <ligand>
        <name>NAD(+)</name>
        <dbReference type="ChEBI" id="CHEBI:57540"/>
    </ligand>
</feature>
<dbReference type="PRINTS" id="PR00368">
    <property type="entry name" value="FADPNR"/>
</dbReference>
<gene>
    <name evidence="8" type="ORF">MELE44368_19275</name>
</gene>
<dbReference type="InterPro" id="IPR004099">
    <property type="entry name" value="Pyr_nucl-diS_OxRdtase_dimer"/>
</dbReference>
<feature type="binding site" evidence="4">
    <location>
        <position position="272"/>
    </location>
    <ligand>
        <name>NAD(+)</name>
        <dbReference type="ChEBI" id="CHEBI:57540"/>
    </ligand>
</feature>
<keyword evidence="3 4" id="KW-0274">FAD</keyword>
<comment type="caution">
    <text evidence="8">The sequence shown here is derived from an EMBL/GenBank/DDBJ whole genome shotgun (WGS) entry which is preliminary data.</text>
</comment>
<dbReference type="PANTHER" id="PTHR43014">
    <property type="entry name" value="MERCURIC REDUCTASE"/>
    <property type="match status" value="1"/>
</dbReference>